<dbReference type="SUPFAM" id="SSF117892">
    <property type="entry name" value="Band 7/SPFH domain"/>
    <property type="match status" value="1"/>
</dbReference>
<dbReference type="EMBL" id="VIVR01000001">
    <property type="protein sequence ID" value="TWE17911.1"/>
    <property type="molecule type" value="Genomic_DNA"/>
</dbReference>
<evidence type="ECO:0000313" key="3">
    <source>
        <dbReference type="Proteomes" id="UP000318416"/>
    </source>
</evidence>
<evidence type="ECO:0000313" key="2">
    <source>
        <dbReference type="EMBL" id="TWE17911.1"/>
    </source>
</evidence>
<dbReference type="InterPro" id="IPR036013">
    <property type="entry name" value="Band_7/SPFH_dom_sf"/>
</dbReference>
<protein>
    <submittedName>
        <fullName evidence="2">SPFH domain/Band 7 family protein</fullName>
    </submittedName>
</protein>
<dbReference type="Proteomes" id="UP000318416">
    <property type="component" value="Unassembled WGS sequence"/>
</dbReference>
<gene>
    <name evidence="2" type="ORF">FB465_2955</name>
</gene>
<reference evidence="2 3" key="1">
    <citation type="submission" date="2019-06" db="EMBL/GenBank/DDBJ databases">
        <title>Sequencing the genomes of 1000 actinobacteria strains.</title>
        <authorList>
            <person name="Klenk H.-P."/>
        </authorList>
    </citation>
    <scope>NUCLEOTIDE SEQUENCE [LARGE SCALE GENOMIC DNA]</scope>
    <source>
        <strain evidence="2 3">DSM 41649</strain>
    </source>
</reference>
<accession>A0A561EQL7</accession>
<dbReference type="Pfam" id="PF01145">
    <property type="entry name" value="Band_7"/>
    <property type="match status" value="1"/>
</dbReference>
<dbReference type="SMART" id="SM00244">
    <property type="entry name" value="PHB"/>
    <property type="match status" value="1"/>
</dbReference>
<dbReference type="InterPro" id="IPR050710">
    <property type="entry name" value="Band7/mec-2_domain"/>
</dbReference>
<feature type="domain" description="Band 7" evidence="1">
    <location>
        <begin position="23"/>
        <end position="181"/>
    </location>
</feature>
<dbReference type="Gene3D" id="3.30.479.30">
    <property type="entry name" value="Band 7 domain"/>
    <property type="match status" value="1"/>
</dbReference>
<keyword evidence="3" id="KW-1185">Reference proteome</keyword>
<comment type="caution">
    <text evidence="2">The sequence shown here is derived from an EMBL/GenBank/DDBJ whole genome shotgun (WGS) entry which is preliminary data.</text>
</comment>
<dbReference type="AlphaFoldDB" id="A0A561EQL7"/>
<organism evidence="2 3">
    <name type="scientific">Kitasatospora atroaurantiaca</name>
    <dbReference type="NCBI Taxonomy" id="285545"/>
    <lineage>
        <taxon>Bacteria</taxon>
        <taxon>Bacillati</taxon>
        <taxon>Actinomycetota</taxon>
        <taxon>Actinomycetes</taxon>
        <taxon>Kitasatosporales</taxon>
        <taxon>Streptomycetaceae</taxon>
        <taxon>Kitasatospora</taxon>
    </lineage>
</organism>
<evidence type="ECO:0000259" key="1">
    <source>
        <dbReference type="SMART" id="SM00244"/>
    </source>
</evidence>
<proteinExistence type="predicted"/>
<dbReference type="PANTHER" id="PTHR43327">
    <property type="entry name" value="STOMATIN-LIKE PROTEIN 2, MITOCHONDRIAL"/>
    <property type="match status" value="1"/>
</dbReference>
<dbReference type="InterPro" id="IPR001107">
    <property type="entry name" value="Band_7"/>
</dbReference>
<dbReference type="PANTHER" id="PTHR43327:SF10">
    <property type="entry name" value="STOMATIN-LIKE PROTEIN 2, MITOCHONDRIAL"/>
    <property type="match status" value="1"/>
</dbReference>
<name>A0A561EQL7_9ACTN</name>
<sequence>MWVAGGTVAASAGLAATYAWQLASIQVIPTGSAAIVERFGKYSRTLFTGFNTITPLADTVRNRIDLREQTVPFPLYVISTYDGSAMPIELTIQYSVTDPVKATYSTASYIQALERHTLYELTYALSNLAAADARMSLQQVAGEVRQALEPRAARWGLTLHEVLLTLGTIEVTEHEDEAAVVADHGGASAQVYASHVVMNVSGQISNQANGGFESMSNWKIERQQISGGNIQQGDRNHQANYGQGGELGWQQARDVITTLLAELRMASQAGRLTAPSIIADAEVIEGELVAADAERREPDAGLMRQAWERMKTTAGPAAIAVAGTATADLIAQLGQLLGT</sequence>